<evidence type="ECO:0000256" key="4">
    <source>
        <dbReference type="ARBA" id="ARBA00022475"/>
    </source>
</evidence>
<feature type="disulfide bond" description="Redox-active" evidence="18">
    <location>
        <begin position="128"/>
        <end position="134"/>
    </location>
</feature>
<dbReference type="EC" id="1.8.1.8" evidence="18"/>
<dbReference type="Gene3D" id="3.40.30.10">
    <property type="entry name" value="Glutaredoxin"/>
    <property type="match status" value="1"/>
</dbReference>
<keyword evidence="7 18" id="KW-0732">Signal</keyword>
<evidence type="ECO:0000256" key="3">
    <source>
        <dbReference type="ARBA" id="ARBA00022448"/>
    </source>
</evidence>
<evidence type="ECO:0000256" key="14">
    <source>
        <dbReference type="ARBA" id="ARBA00023157"/>
    </source>
</evidence>
<organism evidence="20 21">
    <name type="scientific">Lysobacter korlensis</name>
    <dbReference type="NCBI Taxonomy" id="553636"/>
    <lineage>
        <taxon>Bacteria</taxon>
        <taxon>Pseudomonadati</taxon>
        <taxon>Pseudomonadota</taxon>
        <taxon>Gammaproteobacteria</taxon>
        <taxon>Lysobacterales</taxon>
        <taxon>Lysobacteraceae</taxon>
        <taxon>Lysobacter</taxon>
    </lineage>
</organism>
<evidence type="ECO:0000256" key="17">
    <source>
        <dbReference type="ARBA" id="ARBA00047804"/>
    </source>
</evidence>
<keyword evidence="15 18" id="KW-0676">Redox-active center</keyword>
<dbReference type="Pfam" id="PF11412">
    <property type="entry name" value="DsbD_N"/>
    <property type="match status" value="2"/>
</dbReference>
<comment type="caution">
    <text evidence="20">The sequence shown here is derived from an EMBL/GenBank/DDBJ whole genome shotgun (WGS) entry which is preliminary data.</text>
</comment>
<dbReference type="InterPro" id="IPR022910">
    <property type="entry name" value="Thiol_diS_interchange_DbsD"/>
</dbReference>
<evidence type="ECO:0000256" key="13">
    <source>
        <dbReference type="ARBA" id="ARBA00023136"/>
    </source>
</evidence>
<keyword evidence="11 18" id="KW-0560">Oxidoreductase</keyword>
<name>A0ABV6RU30_9GAMM</name>
<dbReference type="CDD" id="cd02953">
    <property type="entry name" value="DsbDgamma"/>
    <property type="match status" value="1"/>
</dbReference>
<dbReference type="SUPFAM" id="SSF74863">
    <property type="entry name" value="Thiol:disulfide interchange protein DsbD, N-terminal domain (DsbD-alpha)"/>
    <property type="match status" value="2"/>
</dbReference>
<dbReference type="Pfam" id="PF02683">
    <property type="entry name" value="DsbD_TM"/>
    <property type="match status" value="1"/>
</dbReference>
<feature type="transmembrane region" description="Helical" evidence="18">
    <location>
        <begin position="596"/>
        <end position="617"/>
    </location>
</feature>
<feature type="disulfide bond" description="Redox-active" evidence="18">
    <location>
        <begin position="418"/>
        <end position="540"/>
    </location>
</feature>
<evidence type="ECO:0000256" key="8">
    <source>
        <dbReference type="ARBA" id="ARBA00022748"/>
    </source>
</evidence>
<evidence type="ECO:0000256" key="11">
    <source>
        <dbReference type="ARBA" id="ARBA00023002"/>
    </source>
</evidence>
<feature type="transmembrane region" description="Helical" evidence="18">
    <location>
        <begin position="520"/>
        <end position="553"/>
    </location>
</feature>
<feature type="transmembrane region" description="Helical" evidence="18">
    <location>
        <begin position="400"/>
        <end position="430"/>
    </location>
</feature>
<protein>
    <recommendedName>
        <fullName evidence="18">Thiol:disulfide interchange protein DsbD</fullName>
        <ecNumber evidence="18">1.8.1.8</ecNumber>
    </recommendedName>
    <alternativeName>
        <fullName evidence="18">Protein-disulfide reductase</fullName>
        <shortName evidence="18">Disulfide reductase</shortName>
    </alternativeName>
</protein>
<feature type="domain" description="Thioredoxin" evidence="19">
    <location>
        <begin position="674"/>
        <end position="816"/>
    </location>
</feature>
<dbReference type="HAMAP" id="MF_00399">
    <property type="entry name" value="DbsD"/>
    <property type="match status" value="1"/>
</dbReference>
<feature type="transmembrane region" description="Helical" evidence="18">
    <location>
        <begin position="473"/>
        <end position="499"/>
    </location>
</feature>
<dbReference type="InterPro" id="IPR035671">
    <property type="entry name" value="DsbD_gamma"/>
</dbReference>
<accession>A0ABV6RU30</accession>
<keyword evidence="5 18" id="KW-0997">Cell inner membrane</keyword>
<keyword evidence="6 18" id="KW-0812">Transmembrane</keyword>
<feature type="transmembrane region" description="Helical" evidence="18">
    <location>
        <begin position="559"/>
        <end position="584"/>
    </location>
</feature>
<evidence type="ECO:0000256" key="10">
    <source>
        <dbReference type="ARBA" id="ARBA00022989"/>
    </source>
</evidence>
<dbReference type="Proteomes" id="UP001589896">
    <property type="component" value="Unassembled WGS sequence"/>
</dbReference>
<keyword evidence="10 18" id="KW-1133">Transmembrane helix</keyword>
<feature type="signal peptide" evidence="18">
    <location>
        <begin position="1"/>
        <end position="27"/>
    </location>
</feature>
<feature type="chain" id="PRO_5044937734" description="Thiol:disulfide interchange protein DsbD" evidence="18">
    <location>
        <begin position="28"/>
        <end position="816"/>
    </location>
</feature>
<evidence type="ECO:0000256" key="15">
    <source>
        <dbReference type="ARBA" id="ARBA00023284"/>
    </source>
</evidence>
<gene>
    <name evidence="18 20" type="primary">dsbD</name>
    <name evidence="20" type="ORF">ACFFGH_19010</name>
</gene>
<dbReference type="SUPFAM" id="SSF52833">
    <property type="entry name" value="Thioredoxin-like"/>
    <property type="match status" value="1"/>
</dbReference>
<keyword evidence="9 18" id="KW-0249">Electron transport</keyword>
<evidence type="ECO:0000256" key="6">
    <source>
        <dbReference type="ARBA" id="ARBA00022692"/>
    </source>
</evidence>
<dbReference type="NCBIfam" id="NF001419">
    <property type="entry name" value="PRK00293.1"/>
    <property type="match status" value="1"/>
</dbReference>
<feature type="disulfide bond" description="Redox-active" evidence="18">
    <location>
        <begin position="731"/>
        <end position="734"/>
    </location>
</feature>
<keyword evidence="8 18" id="KW-0201">Cytochrome c-type biogenesis</keyword>
<dbReference type="EMBL" id="JBHLTG010000004">
    <property type="protein sequence ID" value="MFC0679932.1"/>
    <property type="molecule type" value="Genomic_DNA"/>
</dbReference>
<evidence type="ECO:0000256" key="1">
    <source>
        <dbReference type="ARBA" id="ARBA00004429"/>
    </source>
</evidence>
<comment type="function">
    <text evidence="18">Required to facilitate the formation of correct disulfide bonds in some periplasmic proteins and for the assembly of the periplasmic c-type cytochromes. Acts by transferring electrons from cytoplasmic thioredoxin to the periplasm. This transfer involves a cascade of disulfide bond formation and reduction steps.</text>
</comment>
<dbReference type="Pfam" id="PF13899">
    <property type="entry name" value="Thioredoxin_7"/>
    <property type="match status" value="1"/>
</dbReference>
<comment type="similarity">
    <text evidence="2 18">Belongs to the thioredoxin family. DsbD subfamily.</text>
</comment>
<evidence type="ECO:0000313" key="21">
    <source>
        <dbReference type="Proteomes" id="UP001589896"/>
    </source>
</evidence>
<evidence type="ECO:0000256" key="12">
    <source>
        <dbReference type="ARBA" id="ARBA00023027"/>
    </source>
</evidence>
<feature type="transmembrane region" description="Helical" evidence="18">
    <location>
        <begin position="653"/>
        <end position="676"/>
    </location>
</feature>
<dbReference type="InterPro" id="IPR003834">
    <property type="entry name" value="Cyt_c_assmbl_TM_dom"/>
</dbReference>
<dbReference type="InterPro" id="IPR036249">
    <property type="entry name" value="Thioredoxin-like_sf"/>
</dbReference>
<evidence type="ECO:0000256" key="18">
    <source>
        <dbReference type="HAMAP-Rule" id="MF_00399"/>
    </source>
</evidence>
<dbReference type="InterPro" id="IPR036929">
    <property type="entry name" value="DsbDN_sf"/>
</dbReference>
<comment type="subcellular location">
    <subcellularLocation>
        <location evidence="1 18">Cell inner membrane</location>
        <topology evidence="1 18">Multi-pass membrane protein</topology>
    </subcellularLocation>
</comment>
<dbReference type="RefSeq" id="WP_386671148.1">
    <property type="nucleotide sequence ID" value="NZ_JBHLTG010000004.1"/>
</dbReference>
<dbReference type="PANTHER" id="PTHR32234:SF0">
    <property type="entry name" value="THIOL:DISULFIDE INTERCHANGE PROTEIN DSBD"/>
    <property type="match status" value="1"/>
</dbReference>
<evidence type="ECO:0000259" key="19">
    <source>
        <dbReference type="PROSITE" id="PS51352"/>
    </source>
</evidence>
<keyword evidence="21" id="KW-1185">Reference proteome</keyword>
<comment type="catalytic activity">
    <reaction evidence="17 18">
        <text>[protein]-dithiol + NADP(+) = [protein]-disulfide + NADPH + H(+)</text>
        <dbReference type="Rhea" id="RHEA:18753"/>
        <dbReference type="Rhea" id="RHEA-COMP:10593"/>
        <dbReference type="Rhea" id="RHEA-COMP:10594"/>
        <dbReference type="ChEBI" id="CHEBI:15378"/>
        <dbReference type="ChEBI" id="CHEBI:29950"/>
        <dbReference type="ChEBI" id="CHEBI:50058"/>
        <dbReference type="ChEBI" id="CHEBI:57783"/>
        <dbReference type="ChEBI" id="CHEBI:58349"/>
        <dbReference type="EC" id="1.8.1.8"/>
    </reaction>
</comment>
<keyword evidence="14 18" id="KW-1015">Disulfide bond</keyword>
<evidence type="ECO:0000256" key="7">
    <source>
        <dbReference type="ARBA" id="ARBA00022729"/>
    </source>
</evidence>
<evidence type="ECO:0000256" key="2">
    <source>
        <dbReference type="ARBA" id="ARBA00007241"/>
    </source>
</evidence>
<evidence type="ECO:0000256" key="9">
    <source>
        <dbReference type="ARBA" id="ARBA00022982"/>
    </source>
</evidence>
<keyword evidence="13 18" id="KW-0472">Membrane</keyword>
<evidence type="ECO:0000313" key="20">
    <source>
        <dbReference type="EMBL" id="MFC0679932.1"/>
    </source>
</evidence>
<sequence precursor="true">MSSSLMRCAWLTAALMVTGMAMSPASAAIDEKDLLPVEQAFVLSARATAPDAITLRWRIADGYYLYKHRTSVQAEPAFAAQPLQLPKGKAYRDEFFGDVETYRGQLVATLPGRAGPAQVTLKVKYQGCADAGICYPPQTRTLTVAMPTQAASDEAPLVSFGGAGGGANPLLGGNTRNLPLPAEQAFGVDAIARDGNTLLVRFSPARGYYLYRDKTTLKLEGAPGATLGRPQWPRATAHRDEHFGAVSVYFEPVDVAVPVQRTQPDATTARLVVGFQGCQTDGICYPPMTRTLEVALPVATAADAGPDGHAAAGAGADAVAATSTDGAQSISPAAATGAATAAAASALDGAALPDTGASPALPPAQPADPGAGFAAAVGSPPDAVAEDSRLAAALGGPDRFWALASFLGFGLLLAFTPCVLPMVPILSGLIAGHGPGIGARRAFALSLVYVLANAAVFTVAGVVAGLAGANLQILFQAPLAIALFSALFVALALSSFGLYELQIPAAVRNRLGAVANRQHGGSWAGVMVMGALSALIVGPCVAPPLAAAVLYIGQTQDPVFGGAALFLLALGMGLPLLAFGVAAGRGLPTTGPWMLAVQRAFGFVFLGLAVWMLSRILPGPVTLAAWGVLLIGAAAMVAVGLRHARPAPPTGRAAIAWTAALVLGLTGSAQLVGALAGSHDPLQPLAGLQGSKAETKLPFRIIKSEADLDREVAAAQAAGRPLMFDFYADWCVSCKEMERDTFPDPRVHAALADFVLLKADVTANDALDQALMRRLGIVGPPATLFYVDGAERRELRLFGFEAPAAFAERAVRAGQR</sequence>
<dbReference type="Gene3D" id="2.60.40.1250">
    <property type="entry name" value="Thiol:disulfide interchange protein DsbD, N-terminal domain"/>
    <property type="match status" value="2"/>
</dbReference>
<dbReference type="PANTHER" id="PTHR32234">
    <property type="entry name" value="THIOL:DISULFIDE INTERCHANGE PROTEIN DSBD"/>
    <property type="match status" value="1"/>
</dbReference>
<evidence type="ECO:0000256" key="16">
    <source>
        <dbReference type="ARBA" id="ARBA00047388"/>
    </source>
</evidence>
<keyword evidence="12 18" id="KW-0520">NAD</keyword>
<evidence type="ECO:0000256" key="5">
    <source>
        <dbReference type="ARBA" id="ARBA00022519"/>
    </source>
</evidence>
<dbReference type="GO" id="GO:0047134">
    <property type="term" value="F:protein-disulfide reductase [NAD(P)H] activity"/>
    <property type="evidence" value="ECO:0007669"/>
    <property type="project" value="UniProtKB-EC"/>
</dbReference>
<dbReference type="PROSITE" id="PS51352">
    <property type="entry name" value="THIOREDOXIN_2"/>
    <property type="match status" value="1"/>
</dbReference>
<feature type="transmembrane region" description="Helical" evidence="18">
    <location>
        <begin position="623"/>
        <end position="641"/>
    </location>
</feature>
<reference evidence="20 21" key="1">
    <citation type="submission" date="2024-09" db="EMBL/GenBank/DDBJ databases">
        <authorList>
            <person name="Sun Q."/>
            <person name="Mori K."/>
        </authorList>
    </citation>
    <scope>NUCLEOTIDE SEQUENCE [LARGE SCALE GENOMIC DNA]</scope>
    <source>
        <strain evidence="20 21">KCTC 23076</strain>
    </source>
</reference>
<feature type="transmembrane region" description="Helical" evidence="18">
    <location>
        <begin position="442"/>
        <end position="467"/>
    </location>
</feature>
<dbReference type="InterPro" id="IPR013766">
    <property type="entry name" value="Thioredoxin_domain"/>
</dbReference>
<keyword evidence="3 18" id="KW-0813">Transport</keyword>
<dbReference type="InterPro" id="IPR028250">
    <property type="entry name" value="DsbDN"/>
</dbReference>
<comment type="catalytic activity">
    <reaction evidence="16 18">
        <text>[protein]-dithiol + NAD(+) = [protein]-disulfide + NADH + H(+)</text>
        <dbReference type="Rhea" id="RHEA:18749"/>
        <dbReference type="Rhea" id="RHEA-COMP:10593"/>
        <dbReference type="Rhea" id="RHEA-COMP:10594"/>
        <dbReference type="ChEBI" id="CHEBI:15378"/>
        <dbReference type="ChEBI" id="CHEBI:29950"/>
        <dbReference type="ChEBI" id="CHEBI:50058"/>
        <dbReference type="ChEBI" id="CHEBI:57540"/>
        <dbReference type="ChEBI" id="CHEBI:57945"/>
        <dbReference type="EC" id="1.8.1.8"/>
    </reaction>
</comment>
<keyword evidence="4 18" id="KW-1003">Cell membrane</keyword>
<proteinExistence type="inferred from homology"/>